<dbReference type="PIRSF" id="PIRSF004869">
    <property type="entry name" value="PflX_prd"/>
    <property type="match status" value="1"/>
</dbReference>
<evidence type="ECO:0000256" key="3">
    <source>
        <dbReference type="ARBA" id="ARBA00023004"/>
    </source>
</evidence>
<dbReference type="GO" id="GO:0051536">
    <property type="term" value="F:iron-sulfur cluster binding"/>
    <property type="evidence" value="ECO:0007669"/>
    <property type="project" value="UniProtKB-KW"/>
</dbReference>
<protein>
    <recommendedName>
        <fullName evidence="8">Radical SAM core domain-containing protein</fullName>
    </recommendedName>
</protein>
<dbReference type="GO" id="GO:0046872">
    <property type="term" value="F:metal ion binding"/>
    <property type="evidence" value="ECO:0007669"/>
    <property type="project" value="UniProtKB-KW"/>
</dbReference>
<organism evidence="6 7">
    <name type="scientific">Ampelomyces quisqualis</name>
    <name type="common">Powdery mildew agent</name>
    <dbReference type="NCBI Taxonomy" id="50730"/>
    <lineage>
        <taxon>Eukaryota</taxon>
        <taxon>Fungi</taxon>
        <taxon>Dikarya</taxon>
        <taxon>Ascomycota</taxon>
        <taxon>Pezizomycotina</taxon>
        <taxon>Dothideomycetes</taxon>
        <taxon>Pleosporomycetidae</taxon>
        <taxon>Pleosporales</taxon>
        <taxon>Pleosporineae</taxon>
        <taxon>Phaeosphaeriaceae</taxon>
        <taxon>Ampelomyces</taxon>
    </lineage>
</organism>
<dbReference type="SFLD" id="SFLDS00029">
    <property type="entry name" value="Radical_SAM"/>
    <property type="match status" value="1"/>
</dbReference>
<dbReference type="PANTHER" id="PTHR43075:SF1">
    <property type="entry name" value="FORMATE LYASE ACTIVATING ENZYME, PUTATIVE (AFU_ORTHOLOGUE AFUA_2G15630)-RELATED"/>
    <property type="match status" value="1"/>
</dbReference>
<comment type="cofactor">
    <cofactor evidence="5">
        <name>[4Fe-4S] cluster</name>
        <dbReference type="ChEBI" id="CHEBI:49883"/>
    </cofactor>
    <text evidence="5">Binds 1 [4Fe-4S] cluster. The cluster is coordinated with 3 cysteines and an exchangeable S-adenosyl-L-methionine.</text>
</comment>
<evidence type="ECO:0000256" key="1">
    <source>
        <dbReference type="ARBA" id="ARBA00022691"/>
    </source>
</evidence>
<evidence type="ECO:0008006" key="8">
    <source>
        <dbReference type="Google" id="ProtNLM"/>
    </source>
</evidence>
<accession>A0A6A5QVL1</accession>
<keyword evidence="1 5" id="KW-0949">S-adenosyl-L-methionine</keyword>
<evidence type="ECO:0000313" key="6">
    <source>
        <dbReference type="EMBL" id="KAF1919523.1"/>
    </source>
</evidence>
<dbReference type="InterPro" id="IPR007197">
    <property type="entry name" value="rSAM"/>
</dbReference>
<evidence type="ECO:0000313" key="7">
    <source>
        <dbReference type="Proteomes" id="UP000800096"/>
    </source>
</evidence>
<dbReference type="EMBL" id="ML979133">
    <property type="protein sequence ID" value="KAF1919523.1"/>
    <property type="molecule type" value="Genomic_DNA"/>
</dbReference>
<dbReference type="Proteomes" id="UP000800096">
    <property type="component" value="Unassembled WGS sequence"/>
</dbReference>
<dbReference type="OrthoDB" id="1856718at2759"/>
<sequence>MAFLSRMRSVMSITKKQSLAYAHLHECNQCSRSCRVNRDEKPGVCVIGADTVKHFREDYRAVFPGHNGSGGVFFSGCNLRCTFCQNHERNGFDLTPDGLAECYMKLQPTGKRHNIHRVTPEQRRPQVVVLILRAHEIGLRIPIIYNTSSFHSLESKRLLDGLIDIYLPDCKVWDEKTSTRLPQANNYTATAMESIKGMRAQVGDLWFTKEVMEKKVVVREMVKWLAVNVSKDILVHIVDQYYPRTHVGKECRRNRVTELGALGVKASDTAKKEIRYADVNRPVSEGEVSSARTGPWRFVDEARNGGFNI</sequence>
<evidence type="ECO:0000256" key="2">
    <source>
        <dbReference type="ARBA" id="ARBA00022723"/>
    </source>
</evidence>
<dbReference type="InterPro" id="IPR016431">
    <property type="entry name" value="Pyrv-formate_lyase-activ_prd"/>
</dbReference>
<proteinExistence type="predicted"/>
<dbReference type="AlphaFoldDB" id="A0A6A5QVL1"/>
<feature type="binding site" evidence="5">
    <location>
        <position position="84"/>
    </location>
    <ligand>
        <name>[4Fe-4S] cluster</name>
        <dbReference type="ChEBI" id="CHEBI:49883"/>
        <note>4Fe-4S-S-AdoMet</note>
    </ligand>
</feature>
<dbReference type="SFLD" id="SFLDG01099">
    <property type="entry name" value="Uncharacterised_Radical_SAM_Su"/>
    <property type="match status" value="1"/>
</dbReference>
<evidence type="ECO:0000256" key="5">
    <source>
        <dbReference type="PIRSR" id="PIRSR004869-50"/>
    </source>
</evidence>
<dbReference type="GO" id="GO:0003824">
    <property type="term" value="F:catalytic activity"/>
    <property type="evidence" value="ECO:0007669"/>
    <property type="project" value="InterPro"/>
</dbReference>
<keyword evidence="7" id="KW-1185">Reference proteome</keyword>
<reference evidence="6" key="1">
    <citation type="journal article" date="2020" name="Stud. Mycol.">
        <title>101 Dothideomycetes genomes: a test case for predicting lifestyles and emergence of pathogens.</title>
        <authorList>
            <person name="Haridas S."/>
            <person name="Albert R."/>
            <person name="Binder M."/>
            <person name="Bloem J."/>
            <person name="Labutti K."/>
            <person name="Salamov A."/>
            <person name="Andreopoulos B."/>
            <person name="Baker S."/>
            <person name="Barry K."/>
            <person name="Bills G."/>
            <person name="Bluhm B."/>
            <person name="Cannon C."/>
            <person name="Castanera R."/>
            <person name="Culley D."/>
            <person name="Daum C."/>
            <person name="Ezra D."/>
            <person name="Gonzalez J."/>
            <person name="Henrissat B."/>
            <person name="Kuo A."/>
            <person name="Liang C."/>
            <person name="Lipzen A."/>
            <person name="Lutzoni F."/>
            <person name="Magnuson J."/>
            <person name="Mondo S."/>
            <person name="Nolan M."/>
            <person name="Ohm R."/>
            <person name="Pangilinan J."/>
            <person name="Park H.-J."/>
            <person name="Ramirez L."/>
            <person name="Alfaro M."/>
            <person name="Sun H."/>
            <person name="Tritt A."/>
            <person name="Yoshinaga Y."/>
            <person name="Zwiers L.-H."/>
            <person name="Turgeon B."/>
            <person name="Goodwin S."/>
            <person name="Spatafora J."/>
            <person name="Crous P."/>
            <person name="Grigoriev I."/>
        </authorList>
    </citation>
    <scope>NUCLEOTIDE SEQUENCE</scope>
    <source>
        <strain evidence="6">HMLAC05119</strain>
    </source>
</reference>
<dbReference type="Gene3D" id="3.20.20.70">
    <property type="entry name" value="Aldolase class I"/>
    <property type="match status" value="1"/>
</dbReference>
<keyword evidence="2 5" id="KW-0479">Metal-binding</keyword>
<keyword evidence="3 5" id="KW-0408">Iron</keyword>
<evidence type="ECO:0000256" key="4">
    <source>
        <dbReference type="ARBA" id="ARBA00023014"/>
    </source>
</evidence>
<dbReference type="InterPro" id="IPR040085">
    <property type="entry name" value="MJ0674-like"/>
</dbReference>
<dbReference type="InterPro" id="IPR013785">
    <property type="entry name" value="Aldolase_TIM"/>
</dbReference>
<keyword evidence="4 5" id="KW-0411">Iron-sulfur</keyword>
<gene>
    <name evidence="6" type="ORF">BDU57DRAFT_554764</name>
</gene>
<feature type="binding site" evidence="5">
    <location>
        <position position="81"/>
    </location>
    <ligand>
        <name>[4Fe-4S] cluster</name>
        <dbReference type="ChEBI" id="CHEBI:49883"/>
        <note>4Fe-4S-S-AdoMet</note>
    </ligand>
</feature>
<dbReference type="PANTHER" id="PTHR43075">
    <property type="entry name" value="FORMATE LYASE ACTIVATING ENZYME, PUTATIVE (AFU_ORTHOLOGUE AFUA_2G15630)-RELATED"/>
    <property type="match status" value="1"/>
</dbReference>
<feature type="binding site" evidence="5">
    <location>
        <position position="77"/>
    </location>
    <ligand>
        <name>[4Fe-4S] cluster</name>
        <dbReference type="ChEBI" id="CHEBI:49883"/>
        <note>4Fe-4S-S-AdoMet</note>
    </ligand>
</feature>
<name>A0A6A5QVL1_AMPQU</name>